<evidence type="ECO:0000313" key="1">
    <source>
        <dbReference type="EMBL" id="GAF76761.1"/>
    </source>
</evidence>
<protein>
    <submittedName>
        <fullName evidence="1">Uncharacterized protein</fullName>
    </submittedName>
</protein>
<reference evidence="1" key="1">
    <citation type="journal article" date="2014" name="Front. Microbiol.">
        <title>High frequency of phylogenetically diverse reductive dehalogenase-homologous genes in deep subseafloor sedimentary metagenomes.</title>
        <authorList>
            <person name="Kawai M."/>
            <person name="Futagami T."/>
            <person name="Toyoda A."/>
            <person name="Takaki Y."/>
            <person name="Nishi S."/>
            <person name="Hori S."/>
            <person name="Arai W."/>
            <person name="Tsubouchi T."/>
            <person name="Morono Y."/>
            <person name="Uchiyama I."/>
            <person name="Ito T."/>
            <person name="Fujiyama A."/>
            <person name="Inagaki F."/>
            <person name="Takami H."/>
        </authorList>
    </citation>
    <scope>NUCLEOTIDE SEQUENCE</scope>
    <source>
        <strain evidence="1">Expedition CK06-06</strain>
    </source>
</reference>
<dbReference type="EMBL" id="BARS01004347">
    <property type="protein sequence ID" value="GAF76761.1"/>
    <property type="molecule type" value="Genomic_DNA"/>
</dbReference>
<feature type="non-terminal residue" evidence="1">
    <location>
        <position position="458"/>
    </location>
</feature>
<accession>X0SNN2</accession>
<organism evidence="1">
    <name type="scientific">marine sediment metagenome</name>
    <dbReference type="NCBI Taxonomy" id="412755"/>
    <lineage>
        <taxon>unclassified sequences</taxon>
        <taxon>metagenomes</taxon>
        <taxon>ecological metagenomes</taxon>
    </lineage>
</organism>
<sequence>MTQDAAVRSLELDNDILLKILNNHPGDIDGAIKEVFSKSVSDTVFKTVLEGPERSEKTILDMESPEGAKREISETQRLKGITKSEERLLNLIEAQRRFEEAEKNNDYKRDNSGINPRDKNNEHFTVMREIARQHPGNSLNVLLRYWKTVLGVNNHQVQEHLRKYGINMSIDQINSGFSAITKNKTLWKKTAANLTTPATKTKTYSKKDIDKIWAQAVDRYGIINDITGIDSDIDNLTFKAGGKRDGFYIISINRGLDAERNKHGENIARTLHRAVADFIYKKVNDRNDDHYTKKTQTRILLKNPTFNESTDFVFTGENISKKELGETVTDIYNLLTKRYPDIEQNKDRAFVVLMDNKLKFDEIKNANISFTRDFEQLPLISDSHNYLRGLLNTLYPGSDFKDMLLNQEQSKTALNNLLRAAREGADKAEIDANVKEVVKKSSAINHSLPAVIQSDFYA</sequence>
<comment type="caution">
    <text evidence="1">The sequence shown here is derived from an EMBL/GenBank/DDBJ whole genome shotgun (WGS) entry which is preliminary data.</text>
</comment>
<gene>
    <name evidence="1" type="ORF">S01H1_08478</name>
</gene>
<dbReference type="AlphaFoldDB" id="X0SNN2"/>
<proteinExistence type="predicted"/>
<name>X0SNN2_9ZZZZ</name>